<dbReference type="Proteomes" id="UP000245535">
    <property type="component" value="Unassembled WGS sequence"/>
</dbReference>
<organism evidence="2 3">
    <name type="scientific">Sediminitomix flava</name>
    <dbReference type="NCBI Taxonomy" id="379075"/>
    <lineage>
        <taxon>Bacteria</taxon>
        <taxon>Pseudomonadati</taxon>
        <taxon>Bacteroidota</taxon>
        <taxon>Cytophagia</taxon>
        <taxon>Cytophagales</taxon>
        <taxon>Flammeovirgaceae</taxon>
        <taxon>Sediminitomix</taxon>
    </lineage>
</organism>
<evidence type="ECO:0000256" key="1">
    <source>
        <dbReference type="SAM" id="SignalP"/>
    </source>
</evidence>
<dbReference type="Gene3D" id="2.60.40.1120">
    <property type="entry name" value="Carboxypeptidase-like, regulatory domain"/>
    <property type="match status" value="1"/>
</dbReference>
<keyword evidence="1" id="KW-0732">Signal</keyword>
<feature type="chain" id="PRO_5016460192" evidence="1">
    <location>
        <begin position="22"/>
        <end position="432"/>
    </location>
</feature>
<keyword evidence="2" id="KW-0121">Carboxypeptidase</keyword>
<keyword evidence="2" id="KW-0378">Hydrolase</keyword>
<reference evidence="2 3" key="1">
    <citation type="submission" date="2018-03" db="EMBL/GenBank/DDBJ databases">
        <title>Genomic Encyclopedia of Archaeal and Bacterial Type Strains, Phase II (KMG-II): from individual species to whole genera.</title>
        <authorList>
            <person name="Goeker M."/>
        </authorList>
    </citation>
    <scope>NUCLEOTIDE SEQUENCE [LARGE SCALE GENOMIC DNA]</scope>
    <source>
        <strain evidence="2 3">DSM 28229</strain>
    </source>
</reference>
<gene>
    <name evidence="2" type="ORF">BC781_101858</name>
</gene>
<dbReference type="OrthoDB" id="1223654at2"/>
<sequence>MTKLRYSITLLFVFFTISVSAQEVQGIVYDAESNEVIPYVNVVIDNTSRGTVSGPNGTFSLSIQGLDLNEIKLSFSSIGYQTHQQSIRLESESTEAIEVYLKASEITLDEVVVTPLAPEEYIKRAIDQVSENYPDSAFVCKGYFNEYLKENKVYLKFSEGLMEMWHPPYGDTTATKVRILNARAKRDLGQLTFMRKKLDKMYDKEVKKEKEKALKGGEEWDNEEHQSIDQELLESSLGGPNVVTFIDPIYNMDEYLQEKHFKDFNYEISRFTEYQGQKVMVISFKSKRKIDHIKGHGEIYLDIDKDVIVAVKAKGKFYVPTLAKPVLFVMGVKVKSAVFQKEVHYRNINGNFYLSDFETYIELDLINLKMFSKNVPAKFEIEQHYFVSNIEKKAKPPFPKSQWMDIEKSMESQAVFPYNEEMWEEYQSLRPW</sequence>
<evidence type="ECO:0000313" key="3">
    <source>
        <dbReference type="Proteomes" id="UP000245535"/>
    </source>
</evidence>
<protein>
    <submittedName>
        <fullName evidence="2">Carboxypeptidase-like protein</fullName>
    </submittedName>
</protein>
<name>A0A316A425_SEDFL</name>
<dbReference type="SUPFAM" id="SSF49464">
    <property type="entry name" value="Carboxypeptidase regulatory domain-like"/>
    <property type="match status" value="1"/>
</dbReference>
<accession>A0A316A425</accession>
<proteinExistence type="predicted"/>
<dbReference type="Pfam" id="PF13715">
    <property type="entry name" value="CarbopepD_reg_2"/>
    <property type="match status" value="1"/>
</dbReference>
<evidence type="ECO:0000313" key="2">
    <source>
        <dbReference type="EMBL" id="PWJ44487.1"/>
    </source>
</evidence>
<dbReference type="InterPro" id="IPR008969">
    <property type="entry name" value="CarboxyPept-like_regulatory"/>
</dbReference>
<dbReference type="GO" id="GO:0004180">
    <property type="term" value="F:carboxypeptidase activity"/>
    <property type="evidence" value="ECO:0007669"/>
    <property type="project" value="UniProtKB-KW"/>
</dbReference>
<dbReference type="AlphaFoldDB" id="A0A316A425"/>
<dbReference type="EMBL" id="QGDO01000001">
    <property type="protein sequence ID" value="PWJ44487.1"/>
    <property type="molecule type" value="Genomic_DNA"/>
</dbReference>
<dbReference type="RefSeq" id="WP_109615977.1">
    <property type="nucleotide sequence ID" value="NZ_QGDO01000001.1"/>
</dbReference>
<keyword evidence="2" id="KW-0645">Protease</keyword>
<feature type="signal peptide" evidence="1">
    <location>
        <begin position="1"/>
        <end position="21"/>
    </location>
</feature>
<keyword evidence="3" id="KW-1185">Reference proteome</keyword>
<comment type="caution">
    <text evidence="2">The sequence shown here is derived from an EMBL/GenBank/DDBJ whole genome shotgun (WGS) entry which is preliminary data.</text>
</comment>